<evidence type="ECO:0000256" key="6">
    <source>
        <dbReference type="ARBA" id="ARBA00022692"/>
    </source>
</evidence>
<feature type="transmembrane region" description="Helical" evidence="11">
    <location>
        <begin position="267"/>
        <end position="288"/>
    </location>
</feature>
<evidence type="ECO:0000256" key="9">
    <source>
        <dbReference type="ARBA" id="ARBA00023065"/>
    </source>
</evidence>
<keyword evidence="13" id="KW-1185">Reference proteome</keyword>
<dbReference type="OrthoDB" id="9803484at2"/>
<dbReference type="Gene3D" id="1.20.58.340">
    <property type="entry name" value="Magnesium transport protein CorA, transmembrane region"/>
    <property type="match status" value="2"/>
</dbReference>
<keyword evidence="9" id="KW-0406">Ion transport</keyword>
<evidence type="ECO:0000256" key="2">
    <source>
        <dbReference type="ARBA" id="ARBA00009765"/>
    </source>
</evidence>
<dbReference type="InterPro" id="IPR045861">
    <property type="entry name" value="CorA_cytoplasmic_dom"/>
</dbReference>
<dbReference type="PANTHER" id="PTHR46494:SF3">
    <property type="entry name" value="ZINC TRANSPORT PROTEIN ZNTB"/>
    <property type="match status" value="1"/>
</dbReference>
<reference evidence="12 13" key="1">
    <citation type="submission" date="2018-02" db="EMBL/GenBank/DDBJ databases">
        <title>Genomic Encyclopedia of Archaeal and Bacterial Type Strains, Phase II (KMG-II): from individual species to whole genera.</title>
        <authorList>
            <person name="Goeker M."/>
        </authorList>
    </citation>
    <scope>NUCLEOTIDE SEQUENCE [LARGE SCALE GENOMIC DNA]</scope>
    <source>
        <strain evidence="12 13">DSM 18921</strain>
    </source>
</reference>
<proteinExistence type="inferred from homology"/>
<evidence type="ECO:0000256" key="5">
    <source>
        <dbReference type="ARBA" id="ARBA00022519"/>
    </source>
</evidence>
<dbReference type="GO" id="GO:0015095">
    <property type="term" value="F:magnesium ion transmembrane transporter activity"/>
    <property type="evidence" value="ECO:0007669"/>
    <property type="project" value="TreeGrafter"/>
</dbReference>
<dbReference type="InterPro" id="IPR045863">
    <property type="entry name" value="CorA_TM1_TM2"/>
</dbReference>
<dbReference type="EMBL" id="PVEP01000001">
    <property type="protein sequence ID" value="PQV58732.1"/>
    <property type="molecule type" value="Genomic_DNA"/>
</dbReference>
<keyword evidence="6 11" id="KW-0812">Transmembrane</keyword>
<comment type="caution">
    <text evidence="12">The sequence shown here is derived from an EMBL/GenBank/DDBJ whole genome shotgun (WGS) entry which is preliminary data.</text>
</comment>
<evidence type="ECO:0000256" key="7">
    <source>
        <dbReference type="ARBA" id="ARBA00022833"/>
    </source>
</evidence>
<comment type="subcellular location">
    <subcellularLocation>
        <location evidence="1">Cell membrane</location>
        <topology evidence="1">Multi-pass membrane protein</topology>
    </subcellularLocation>
</comment>
<evidence type="ECO:0000256" key="8">
    <source>
        <dbReference type="ARBA" id="ARBA00022989"/>
    </source>
</evidence>
<evidence type="ECO:0000256" key="3">
    <source>
        <dbReference type="ARBA" id="ARBA00022448"/>
    </source>
</evidence>
<sequence length="326" mass="35371">MTQTLTTILAFDILPDGTTRPVTEDWPAPAPAGDAVWRWLHCDRTTPAFAAWSAQHLPAPVREALLLAETRPQGDPMAEGLMVVLRGMNLNPGEDEEDMIAIRLWVGEKIVVSTRLRRIRALDTLRAEFEAGHGLPSPGALLARLADALTAPIEEAAGELEDRTDALEEALFEPGGSDGDAPETEVARIARSVLKIRRHLAPQRDAMARLAALETPLIGAAERYGLRGTSLRTTRVVEELDGVRERLMSLRAHVDSIHAARIGRNGYVLSVVAAIFLPLGFLTGLFGVNLGGIPGSSSPTGFLLLSAALVLIGIALWAVLRWRRWF</sequence>
<organism evidence="12 13">
    <name type="scientific">Albidovulum denitrificans</name>
    <dbReference type="NCBI Taxonomy" id="404881"/>
    <lineage>
        <taxon>Bacteria</taxon>
        <taxon>Pseudomonadati</taxon>
        <taxon>Pseudomonadota</taxon>
        <taxon>Alphaproteobacteria</taxon>
        <taxon>Rhodobacterales</taxon>
        <taxon>Paracoccaceae</taxon>
        <taxon>Albidovulum</taxon>
    </lineage>
</organism>
<gene>
    <name evidence="12" type="ORF">LX70_00544</name>
</gene>
<dbReference type="GO" id="GO:0015087">
    <property type="term" value="F:cobalt ion transmembrane transporter activity"/>
    <property type="evidence" value="ECO:0007669"/>
    <property type="project" value="TreeGrafter"/>
</dbReference>
<evidence type="ECO:0000313" key="12">
    <source>
        <dbReference type="EMBL" id="PQV58732.1"/>
    </source>
</evidence>
<evidence type="ECO:0000313" key="13">
    <source>
        <dbReference type="Proteomes" id="UP000238338"/>
    </source>
</evidence>
<keyword evidence="5" id="KW-0997">Cell inner membrane</keyword>
<evidence type="ECO:0000256" key="4">
    <source>
        <dbReference type="ARBA" id="ARBA00022475"/>
    </source>
</evidence>
<keyword evidence="4" id="KW-1003">Cell membrane</keyword>
<dbReference type="RefSeq" id="WP_105512984.1">
    <property type="nucleotide sequence ID" value="NZ_PVEP01000001.1"/>
</dbReference>
<dbReference type="Pfam" id="PF01544">
    <property type="entry name" value="CorA"/>
    <property type="match status" value="1"/>
</dbReference>
<dbReference type="Proteomes" id="UP000238338">
    <property type="component" value="Unassembled WGS sequence"/>
</dbReference>
<dbReference type="GO" id="GO:0005886">
    <property type="term" value="C:plasma membrane"/>
    <property type="evidence" value="ECO:0007669"/>
    <property type="project" value="UniProtKB-SubCell"/>
</dbReference>
<dbReference type="SUPFAM" id="SSF143865">
    <property type="entry name" value="CorA soluble domain-like"/>
    <property type="match status" value="1"/>
</dbReference>
<keyword evidence="10 11" id="KW-0472">Membrane</keyword>
<accession>A0A2S8SDB9</accession>
<feature type="transmembrane region" description="Helical" evidence="11">
    <location>
        <begin position="300"/>
        <end position="320"/>
    </location>
</feature>
<dbReference type="GO" id="GO:0000287">
    <property type="term" value="F:magnesium ion binding"/>
    <property type="evidence" value="ECO:0007669"/>
    <property type="project" value="TreeGrafter"/>
</dbReference>
<name>A0A2S8SDB9_9RHOB</name>
<evidence type="ECO:0000256" key="11">
    <source>
        <dbReference type="SAM" id="Phobius"/>
    </source>
</evidence>
<dbReference type="Gene3D" id="3.30.460.20">
    <property type="entry name" value="CorA soluble domain-like"/>
    <property type="match status" value="1"/>
</dbReference>
<keyword evidence="7" id="KW-0862">Zinc</keyword>
<dbReference type="GO" id="GO:0050897">
    <property type="term" value="F:cobalt ion binding"/>
    <property type="evidence" value="ECO:0007669"/>
    <property type="project" value="TreeGrafter"/>
</dbReference>
<dbReference type="PANTHER" id="PTHR46494">
    <property type="entry name" value="CORA FAMILY METAL ION TRANSPORTER (EUROFUNG)"/>
    <property type="match status" value="1"/>
</dbReference>
<dbReference type="InterPro" id="IPR002523">
    <property type="entry name" value="MgTranspt_CorA/ZnTranspt_ZntB"/>
</dbReference>
<keyword evidence="3" id="KW-0813">Transport</keyword>
<evidence type="ECO:0000256" key="1">
    <source>
        <dbReference type="ARBA" id="ARBA00004651"/>
    </source>
</evidence>
<comment type="similarity">
    <text evidence="2">Belongs to the CorA metal ion transporter (MIT) (TC 1.A.35) family.</text>
</comment>
<dbReference type="AlphaFoldDB" id="A0A2S8SDB9"/>
<keyword evidence="8 11" id="KW-1133">Transmembrane helix</keyword>
<dbReference type="SUPFAM" id="SSF144083">
    <property type="entry name" value="Magnesium transport protein CorA, transmembrane region"/>
    <property type="match status" value="1"/>
</dbReference>
<evidence type="ECO:0000256" key="10">
    <source>
        <dbReference type="ARBA" id="ARBA00023136"/>
    </source>
</evidence>
<protein>
    <submittedName>
        <fullName evidence="12">Zinc transporter</fullName>
    </submittedName>
</protein>